<protein>
    <submittedName>
        <fullName evidence="2">ABC-2 type transport system permease protein</fullName>
    </submittedName>
</protein>
<gene>
    <name evidence="2" type="ORF">JOD17_000034</name>
</gene>
<organism evidence="2 3">
    <name type="scientific">Geomicrobium sediminis</name>
    <dbReference type="NCBI Taxonomy" id="1347788"/>
    <lineage>
        <taxon>Bacteria</taxon>
        <taxon>Bacillati</taxon>
        <taxon>Bacillota</taxon>
        <taxon>Bacilli</taxon>
        <taxon>Bacillales</taxon>
        <taxon>Geomicrobium</taxon>
    </lineage>
</organism>
<feature type="transmembrane region" description="Helical" evidence="1">
    <location>
        <begin position="162"/>
        <end position="179"/>
    </location>
</feature>
<keyword evidence="3" id="KW-1185">Reference proteome</keyword>
<name>A0ABS2P7Y3_9BACL</name>
<accession>A0ABS2P7Y3</accession>
<dbReference type="EMBL" id="JAFBEC010000001">
    <property type="protein sequence ID" value="MBM7630943.1"/>
    <property type="molecule type" value="Genomic_DNA"/>
</dbReference>
<keyword evidence="1" id="KW-1133">Transmembrane helix</keyword>
<reference evidence="2 3" key="1">
    <citation type="submission" date="2021-01" db="EMBL/GenBank/DDBJ databases">
        <title>Genomic Encyclopedia of Type Strains, Phase IV (KMG-IV): sequencing the most valuable type-strain genomes for metagenomic binning, comparative biology and taxonomic classification.</title>
        <authorList>
            <person name="Goeker M."/>
        </authorList>
    </citation>
    <scope>NUCLEOTIDE SEQUENCE [LARGE SCALE GENOMIC DNA]</scope>
    <source>
        <strain evidence="2 3">DSM 25540</strain>
    </source>
</reference>
<feature type="transmembrane region" description="Helical" evidence="1">
    <location>
        <begin position="129"/>
        <end position="150"/>
    </location>
</feature>
<keyword evidence="1" id="KW-0472">Membrane</keyword>
<feature type="transmembrane region" description="Helical" evidence="1">
    <location>
        <begin position="50"/>
        <end position="70"/>
    </location>
</feature>
<dbReference type="PIRSF" id="PIRSF037259">
    <property type="entry name" value="EcsB_ABC"/>
    <property type="match status" value="1"/>
</dbReference>
<evidence type="ECO:0000256" key="1">
    <source>
        <dbReference type="SAM" id="Phobius"/>
    </source>
</evidence>
<dbReference type="RefSeq" id="WP_204695106.1">
    <property type="nucleotide sequence ID" value="NZ_JAFBEC010000001.1"/>
</dbReference>
<evidence type="ECO:0000313" key="3">
    <source>
        <dbReference type="Proteomes" id="UP000741863"/>
    </source>
</evidence>
<feature type="transmembrane region" description="Helical" evidence="1">
    <location>
        <begin position="101"/>
        <end position="123"/>
    </location>
</feature>
<feature type="transmembrane region" description="Helical" evidence="1">
    <location>
        <begin position="21"/>
        <end position="44"/>
    </location>
</feature>
<comment type="caution">
    <text evidence="2">The sequence shown here is derived from an EMBL/GenBank/DDBJ whole genome shotgun (WGS) entry which is preliminary data.</text>
</comment>
<proteinExistence type="predicted"/>
<feature type="transmembrane region" description="Helical" evidence="1">
    <location>
        <begin position="366"/>
        <end position="384"/>
    </location>
</feature>
<sequence>MDIKTIWGLRVQEFYQKMFRYYSIIGANVFYFFLIMSSIFIYFFHLFLEWVPPQLPVEVIGSLFVTYLLMCTKVRTFVKRADIPFLLPLEWRLKNYFIKSILYSFVINVVILVSFLTVFLTLFLQATTINFLFLIFIVGVAACNIFMKWIEQWLDNRVQLMLHRLNRLLLLYVMCYFLLGNDWMYVLVLMSANFVYLIYFTSKKRKLNWQWLIDEEERALVRNYKFINFFIDVPNLKRSFRRRRLLTMILKRCIPSRQSHTFVYLYSQLFVRHNDYFYLYLRLTAIGIVVNYAMPANGGVFNLLVLFMTGSQVTPLQHELNQSVTLYPISEFQRKDSFLTFVLIMLYTQLAIVFFATSMLTSTANVFNLFIGGLFVHVFVYFFVAKRVNVSGSASKR</sequence>
<dbReference type="InterPro" id="IPR010288">
    <property type="entry name" value="EcsB_ABC"/>
</dbReference>
<dbReference type="Proteomes" id="UP000741863">
    <property type="component" value="Unassembled WGS sequence"/>
</dbReference>
<evidence type="ECO:0000313" key="2">
    <source>
        <dbReference type="EMBL" id="MBM7630943.1"/>
    </source>
</evidence>
<dbReference type="Pfam" id="PF05975">
    <property type="entry name" value="EcsB"/>
    <property type="match status" value="1"/>
</dbReference>
<keyword evidence="1" id="KW-0812">Transmembrane</keyword>
<feature type="transmembrane region" description="Helical" evidence="1">
    <location>
        <begin position="338"/>
        <end position="360"/>
    </location>
</feature>